<dbReference type="PANTHER" id="PTHR32295">
    <property type="entry name" value="IQ-DOMAIN 5-RELATED"/>
    <property type="match status" value="1"/>
</dbReference>
<organism evidence="5 6">
    <name type="scientific">Gossypium stocksii</name>
    <dbReference type="NCBI Taxonomy" id="47602"/>
    <lineage>
        <taxon>Eukaryota</taxon>
        <taxon>Viridiplantae</taxon>
        <taxon>Streptophyta</taxon>
        <taxon>Embryophyta</taxon>
        <taxon>Tracheophyta</taxon>
        <taxon>Spermatophyta</taxon>
        <taxon>Magnoliopsida</taxon>
        <taxon>eudicotyledons</taxon>
        <taxon>Gunneridae</taxon>
        <taxon>Pentapetalae</taxon>
        <taxon>rosids</taxon>
        <taxon>malvids</taxon>
        <taxon>Malvales</taxon>
        <taxon>Malvaceae</taxon>
        <taxon>Malvoideae</taxon>
        <taxon>Gossypium</taxon>
    </lineage>
</organism>
<dbReference type="Proteomes" id="UP000828251">
    <property type="component" value="Unassembled WGS sequence"/>
</dbReference>
<keyword evidence="4" id="KW-0472">Membrane</keyword>
<dbReference type="OrthoDB" id="537032at2759"/>
<accession>A0A9D3ZF20</accession>
<sequence>MATWNGVLRQWLRWDRKGVLDVPVQDTSNLHHHHSRPIYEVVLTLDKEKHPVVGPICYYLFNTLLFCLLVLHIYWWVLMYRMLVNQIQAGGKISEDVRSGRRKAQNQRKKWQSKTKDSEPAVPLPQETETETKTEEPEPPPPEDATPVEAEKELKQHTNFVALATAMAAAAAVAASKATAEAVRVASLQRISLERTAATRIQTAFRGYLARRALPELRRSERLKSMIEAIRERAKENCIKMHAKSGSPAFVE</sequence>
<proteinExistence type="inferred from homology"/>
<name>A0A9D3ZF20_9ROSI</name>
<dbReference type="GO" id="GO:0005516">
    <property type="term" value="F:calmodulin binding"/>
    <property type="evidence" value="ECO:0007669"/>
    <property type="project" value="UniProtKB-KW"/>
</dbReference>
<keyword evidence="4" id="KW-1133">Transmembrane helix</keyword>
<feature type="transmembrane region" description="Helical" evidence="4">
    <location>
        <begin position="58"/>
        <end position="78"/>
    </location>
</feature>
<dbReference type="PANTHER" id="PTHR32295:SF216">
    <property type="entry name" value="PROTEIN IQ-DOMAIN 3"/>
    <property type="match status" value="1"/>
</dbReference>
<dbReference type="Pfam" id="PF00612">
    <property type="entry name" value="IQ"/>
    <property type="match status" value="1"/>
</dbReference>
<dbReference type="Gene3D" id="1.20.5.190">
    <property type="match status" value="1"/>
</dbReference>
<gene>
    <name evidence="5" type="ORF">J1N35_043067</name>
</gene>
<feature type="region of interest" description="Disordered" evidence="3">
    <location>
        <begin position="94"/>
        <end position="149"/>
    </location>
</feature>
<protein>
    <submittedName>
        <fullName evidence="5">Uncharacterized protein</fullName>
    </submittedName>
</protein>
<dbReference type="SMART" id="SM00015">
    <property type="entry name" value="IQ"/>
    <property type="match status" value="1"/>
</dbReference>
<comment type="caution">
    <text evidence="5">The sequence shown here is derived from an EMBL/GenBank/DDBJ whole genome shotgun (WGS) entry which is preliminary data.</text>
</comment>
<comment type="similarity">
    <text evidence="2">Belongs to the IQD family.</text>
</comment>
<keyword evidence="1" id="KW-0112">Calmodulin-binding</keyword>
<evidence type="ECO:0000256" key="1">
    <source>
        <dbReference type="ARBA" id="ARBA00022860"/>
    </source>
</evidence>
<dbReference type="PROSITE" id="PS50096">
    <property type="entry name" value="IQ"/>
    <property type="match status" value="1"/>
</dbReference>
<dbReference type="InterPro" id="IPR000048">
    <property type="entry name" value="IQ_motif_EF-hand-BS"/>
</dbReference>
<keyword evidence="4" id="KW-0812">Transmembrane</keyword>
<feature type="compositionally biased region" description="Basic residues" evidence="3">
    <location>
        <begin position="100"/>
        <end position="113"/>
    </location>
</feature>
<evidence type="ECO:0000256" key="2">
    <source>
        <dbReference type="ARBA" id="ARBA00024341"/>
    </source>
</evidence>
<evidence type="ECO:0000256" key="4">
    <source>
        <dbReference type="SAM" id="Phobius"/>
    </source>
</evidence>
<keyword evidence="6" id="KW-1185">Reference proteome</keyword>
<evidence type="ECO:0000313" key="6">
    <source>
        <dbReference type="Proteomes" id="UP000828251"/>
    </source>
</evidence>
<dbReference type="EMBL" id="JAIQCV010000013">
    <property type="protein sequence ID" value="KAH1030893.1"/>
    <property type="molecule type" value="Genomic_DNA"/>
</dbReference>
<dbReference type="CDD" id="cd23767">
    <property type="entry name" value="IQCD"/>
    <property type="match status" value="1"/>
</dbReference>
<evidence type="ECO:0000256" key="3">
    <source>
        <dbReference type="SAM" id="MobiDB-lite"/>
    </source>
</evidence>
<reference evidence="5 6" key="1">
    <citation type="journal article" date="2021" name="Plant Biotechnol. J.">
        <title>Multi-omics assisted identification of the key and species-specific regulatory components of drought-tolerant mechanisms in Gossypium stocksii.</title>
        <authorList>
            <person name="Yu D."/>
            <person name="Ke L."/>
            <person name="Zhang D."/>
            <person name="Wu Y."/>
            <person name="Sun Y."/>
            <person name="Mei J."/>
            <person name="Sun J."/>
            <person name="Sun Y."/>
        </authorList>
    </citation>
    <scope>NUCLEOTIDE SEQUENCE [LARGE SCALE GENOMIC DNA]</scope>
    <source>
        <strain evidence="6">cv. E1</strain>
        <tissue evidence="5">Leaf</tissue>
    </source>
</reference>
<dbReference type="AlphaFoldDB" id="A0A9D3ZF20"/>
<evidence type="ECO:0000313" key="5">
    <source>
        <dbReference type="EMBL" id="KAH1030893.1"/>
    </source>
</evidence>